<evidence type="ECO:0000256" key="1">
    <source>
        <dbReference type="SAM" id="SignalP"/>
    </source>
</evidence>
<dbReference type="Gene3D" id="2.120.10.30">
    <property type="entry name" value="TolB, C-terminal domain"/>
    <property type="match status" value="1"/>
</dbReference>
<dbReference type="SUPFAM" id="SSF63829">
    <property type="entry name" value="Calcium-dependent phosphotriesterase"/>
    <property type="match status" value="1"/>
</dbReference>
<keyword evidence="4" id="KW-1185">Reference proteome</keyword>
<dbReference type="Pfam" id="PF08450">
    <property type="entry name" value="SGL"/>
    <property type="match status" value="2"/>
</dbReference>
<reference evidence="3 4" key="1">
    <citation type="submission" date="2024-02" db="EMBL/GenBank/DDBJ databases">
        <title>De novo assembly and annotation of 12 fungi associated with fruit tree decline syndrome in Ontario, Canada.</title>
        <authorList>
            <person name="Sulman M."/>
            <person name="Ellouze W."/>
            <person name="Ilyukhin E."/>
        </authorList>
    </citation>
    <scope>NUCLEOTIDE SEQUENCE [LARGE SCALE GENOMIC DNA]</scope>
    <source>
        <strain evidence="3 4">M1-105</strain>
    </source>
</reference>
<dbReference type="InterPro" id="IPR011042">
    <property type="entry name" value="6-blade_b-propeller_TolB-like"/>
</dbReference>
<evidence type="ECO:0000313" key="3">
    <source>
        <dbReference type="EMBL" id="KAL1619267.1"/>
    </source>
</evidence>
<gene>
    <name evidence="3" type="ORF">SLS56_010210</name>
</gene>
<keyword evidence="1" id="KW-0732">Signal</keyword>
<dbReference type="EMBL" id="JAJVDC020000192">
    <property type="protein sequence ID" value="KAL1619267.1"/>
    <property type="molecule type" value="Genomic_DNA"/>
</dbReference>
<dbReference type="PANTHER" id="PTHR47064">
    <property type="entry name" value="PUTATIVE (AFU_ORTHOLOGUE AFUA_1G08990)-RELATED"/>
    <property type="match status" value="1"/>
</dbReference>
<evidence type="ECO:0000313" key="4">
    <source>
        <dbReference type="Proteomes" id="UP001521116"/>
    </source>
</evidence>
<feature type="domain" description="SMP-30/Gluconolactonase/LRE-like region" evidence="2">
    <location>
        <begin position="230"/>
        <end position="307"/>
    </location>
</feature>
<feature type="domain" description="SMP-30/Gluconolactonase/LRE-like region" evidence="2">
    <location>
        <begin position="332"/>
        <end position="426"/>
    </location>
</feature>
<dbReference type="Proteomes" id="UP001521116">
    <property type="component" value="Unassembled WGS sequence"/>
</dbReference>
<organism evidence="3 4">
    <name type="scientific">Neofusicoccum ribis</name>
    <dbReference type="NCBI Taxonomy" id="45134"/>
    <lineage>
        <taxon>Eukaryota</taxon>
        <taxon>Fungi</taxon>
        <taxon>Dikarya</taxon>
        <taxon>Ascomycota</taxon>
        <taxon>Pezizomycotina</taxon>
        <taxon>Dothideomycetes</taxon>
        <taxon>Dothideomycetes incertae sedis</taxon>
        <taxon>Botryosphaeriales</taxon>
        <taxon>Botryosphaeriaceae</taxon>
        <taxon>Neofusicoccum</taxon>
    </lineage>
</organism>
<sequence length="448" mass="47927">MPASLVSLAALLSVSGSTLAAAAAFPQTSNSSSSANSSYVPVAAACGPSTANITCIHRYGSVLPPSFSRDADPTVGYSGTLVPDDASWGSLVPTADFVIFDKERGLSLLGPAPKIWHNYIPVLNVIHEAPIFVPELNKLFTTQDGPPGNLSNIVIDLNNHPPTVEAFVTDPPVYQPTGGILHDGMIYWAVQGNNVSLPNGQQQRPGIVRVDPRTYKAEWLLNNYYGFFYGGLNDLTVDSVGDIWFTDSDYAWGLGLAPASNQNQLATYRFRPSTGEVVIADSSLQHPNGITFSRDGKTLYVTDSGLETVGAPGTENKGAGDFYDYPIRIEFTSTNARNIYAWDVARPDGPEGVPVITGRRNIFQSLEGSPDGVKVAKNGYLVVGSGLSNGVDILDARGSPIARIQTNHPVENIAFAGDDLKTLYMVGIGGITKVEWDLEGPDPNNYFL</sequence>
<dbReference type="PANTHER" id="PTHR47064:SF2">
    <property type="entry name" value="SMP-30_GLUCONOLACTONASE_LRE-LIKE REGION DOMAIN-CONTAINING PROTEIN-RELATED"/>
    <property type="match status" value="1"/>
</dbReference>
<dbReference type="InterPro" id="IPR052988">
    <property type="entry name" value="Oryzine_lactonohydrolase"/>
</dbReference>
<feature type="chain" id="PRO_5046972313" description="SMP-30/Gluconolactonase/LRE-like region domain-containing protein" evidence="1">
    <location>
        <begin position="25"/>
        <end position="448"/>
    </location>
</feature>
<evidence type="ECO:0000259" key="2">
    <source>
        <dbReference type="Pfam" id="PF08450"/>
    </source>
</evidence>
<proteinExistence type="predicted"/>
<name>A0ABR3SF41_9PEZI</name>
<comment type="caution">
    <text evidence="3">The sequence shown here is derived from an EMBL/GenBank/DDBJ whole genome shotgun (WGS) entry which is preliminary data.</text>
</comment>
<feature type="signal peptide" evidence="1">
    <location>
        <begin position="1"/>
        <end position="24"/>
    </location>
</feature>
<accession>A0ABR3SF41</accession>
<protein>
    <recommendedName>
        <fullName evidence="2">SMP-30/Gluconolactonase/LRE-like region domain-containing protein</fullName>
    </recommendedName>
</protein>
<dbReference type="InterPro" id="IPR013658">
    <property type="entry name" value="SGL"/>
</dbReference>